<dbReference type="InterPro" id="IPR050309">
    <property type="entry name" value="Type-B_Carboxylest/Lipase"/>
</dbReference>
<dbReference type="Pfam" id="PF00135">
    <property type="entry name" value="COesterase"/>
    <property type="match status" value="2"/>
</dbReference>
<keyword evidence="3" id="KW-0732">Signal</keyword>
<evidence type="ECO:0000256" key="1">
    <source>
        <dbReference type="ARBA" id="ARBA00005964"/>
    </source>
</evidence>
<evidence type="ECO:0000256" key="3">
    <source>
        <dbReference type="SAM" id="SignalP"/>
    </source>
</evidence>
<keyword evidence="2 5" id="KW-0378">Hydrolase</keyword>
<dbReference type="OrthoDB" id="408631at2759"/>
<feature type="domain" description="Carboxylesterase type B" evidence="4">
    <location>
        <begin position="26"/>
        <end position="493"/>
    </location>
</feature>
<keyword evidence="6" id="KW-1185">Reference proteome</keyword>
<dbReference type="PANTHER" id="PTHR11559">
    <property type="entry name" value="CARBOXYLESTERASE"/>
    <property type="match status" value="1"/>
</dbReference>
<organism evidence="5 6">
    <name type="scientific">Dendrothele bispora (strain CBS 962.96)</name>
    <dbReference type="NCBI Taxonomy" id="1314807"/>
    <lineage>
        <taxon>Eukaryota</taxon>
        <taxon>Fungi</taxon>
        <taxon>Dikarya</taxon>
        <taxon>Basidiomycota</taxon>
        <taxon>Agaricomycotina</taxon>
        <taxon>Agaricomycetes</taxon>
        <taxon>Agaricomycetidae</taxon>
        <taxon>Agaricales</taxon>
        <taxon>Agaricales incertae sedis</taxon>
        <taxon>Dendrothele</taxon>
    </lineage>
</organism>
<dbReference type="EMBL" id="ML179048">
    <property type="protein sequence ID" value="THV05584.1"/>
    <property type="molecule type" value="Genomic_DNA"/>
</dbReference>
<reference evidence="5 6" key="1">
    <citation type="journal article" date="2019" name="Nat. Ecol. Evol.">
        <title>Megaphylogeny resolves global patterns of mushroom evolution.</title>
        <authorList>
            <person name="Varga T."/>
            <person name="Krizsan K."/>
            <person name="Foldi C."/>
            <person name="Dima B."/>
            <person name="Sanchez-Garcia M."/>
            <person name="Sanchez-Ramirez S."/>
            <person name="Szollosi G.J."/>
            <person name="Szarkandi J.G."/>
            <person name="Papp V."/>
            <person name="Albert L."/>
            <person name="Andreopoulos W."/>
            <person name="Angelini C."/>
            <person name="Antonin V."/>
            <person name="Barry K.W."/>
            <person name="Bougher N.L."/>
            <person name="Buchanan P."/>
            <person name="Buyck B."/>
            <person name="Bense V."/>
            <person name="Catcheside P."/>
            <person name="Chovatia M."/>
            <person name="Cooper J."/>
            <person name="Damon W."/>
            <person name="Desjardin D."/>
            <person name="Finy P."/>
            <person name="Geml J."/>
            <person name="Haridas S."/>
            <person name="Hughes K."/>
            <person name="Justo A."/>
            <person name="Karasinski D."/>
            <person name="Kautmanova I."/>
            <person name="Kiss B."/>
            <person name="Kocsube S."/>
            <person name="Kotiranta H."/>
            <person name="LaButti K.M."/>
            <person name="Lechner B.E."/>
            <person name="Liimatainen K."/>
            <person name="Lipzen A."/>
            <person name="Lukacs Z."/>
            <person name="Mihaltcheva S."/>
            <person name="Morgado L.N."/>
            <person name="Niskanen T."/>
            <person name="Noordeloos M.E."/>
            <person name="Ohm R.A."/>
            <person name="Ortiz-Santana B."/>
            <person name="Ovrebo C."/>
            <person name="Racz N."/>
            <person name="Riley R."/>
            <person name="Savchenko A."/>
            <person name="Shiryaev A."/>
            <person name="Soop K."/>
            <person name="Spirin V."/>
            <person name="Szebenyi C."/>
            <person name="Tomsovsky M."/>
            <person name="Tulloss R.E."/>
            <person name="Uehling J."/>
            <person name="Grigoriev I.V."/>
            <person name="Vagvolgyi C."/>
            <person name="Papp T."/>
            <person name="Martin F.M."/>
            <person name="Miettinen O."/>
            <person name="Hibbett D.S."/>
            <person name="Nagy L.G."/>
        </authorList>
    </citation>
    <scope>NUCLEOTIDE SEQUENCE [LARGE SCALE GENOMIC DNA]</scope>
    <source>
        <strain evidence="5 6">CBS 962.96</strain>
    </source>
</reference>
<accession>A0A4S8MT78</accession>
<dbReference type="Gene3D" id="3.40.50.1820">
    <property type="entry name" value="alpha/beta hydrolase"/>
    <property type="match status" value="2"/>
</dbReference>
<proteinExistence type="inferred from homology"/>
<dbReference type="GO" id="GO:0016787">
    <property type="term" value="F:hydrolase activity"/>
    <property type="evidence" value="ECO:0007669"/>
    <property type="project" value="UniProtKB-KW"/>
</dbReference>
<evidence type="ECO:0000313" key="6">
    <source>
        <dbReference type="Proteomes" id="UP000297245"/>
    </source>
</evidence>
<evidence type="ECO:0000313" key="5">
    <source>
        <dbReference type="EMBL" id="THV05584.1"/>
    </source>
</evidence>
<sequence>MARLIVALSLAASVLISYAQSNGPIVDLGYATYQGSFDPTTNVTNFFGLRFALPPTGDLRFQAPQPPANVSGVQQADTRPPECLQAGNGASPTNPFSNQTVKRQGPQQSEDCLFLNVHVPGSTIPGEGLTTIVWIHGGGYVSGSASVFPGSDLINESDRQVVVVTIQYRLGIFGFLAGQAVKDNGALNAGLLDQDFALRWVQAHISKFGGDPTRVTIWGESAGAGSVLQQVVANDGQTDPPLFRAAMTSSTFLPSQYKFNDPIPEALFSQIVAQTNCSSSLDSLACLRAVDVNILQNVNVAIVQAGFFGTFVAAPVVDGTFITQRVTEALKQGKVNGQALFAMTNTNEGINFVNQTAPANATVYAGQLFPNFGLEQDEEVARLYADVGTPLDQVNRIQGESIFICPSYFLLSAFPDKSFKGEFALPPALHAMDVAYYFPSALPPSFQNPDFLKAFSQSFLSFAISLDPNNKLDPGNITPQWNTFSVNNTEMLFNRTEDSTAAVIHTFSTDQDLLDRCRMGTLLLGDRIQAHTLTNGPEASGSVYDEFDSSTKMNNDLRPPKSLNTPSREFLQSLVVFGVISAMTLLTVTALLISSFLSSYAQPHAPIVDLGYASYEGSFNSTTNVTNFFGLRYAAPPIGDLRFRAPRPPANVSGLQQADTAPPECIQATLGQTSGNTSSASSHNLKREVREQTEDCLFLNVHIPGSTIPEAKLPTVVWIHGGGYSLGSASDFPGSDLINESDGQVVVVTIQYRLGLFGFLAGEQVKANGNLNAGLLDQDLALRWVQTHISKFGGDPTKVTVWGESAGAGSVLQHVIANDGQTNPQLFRAAITSSTFTPSQYHFNDPIVEVVWQTNCSSTSDVMACLRGTDVSVLQAVNENLNPSSLFETFVFVPVVDGTFITQRPTEALKQGKVNGQALLAIANTNEGVIFVNQTAPANATLYAGQIFPKFGEEQDQEVGKLYAGVGTPLDQVNRIQGEVTFICPTYFLLNAFRNNSFKGEFALPPAFHGQDIDFYFPSNTVGNAVLSFPNVDFHKAFSQSFLTFVISLDPNVKFDSTNITPQWNKYSANHTEMSFNRTEDSSAAAIHTFSTDQALLDRCSFWESVGELIGK</sequence>
<dbReference type="SUPFAM" id="SSF53474">
    <property type="entry name" value="alpha/beta-Hydrolases"/>
    <property type="match status" value="2"/>
</dbReference>
<feature type="chain" id="PRO_5020633397" evidence="3">
    <location>
        <begin position="20"/>
        <end position="1112"/>
    </location>
</feature>
<name>A0A4S8MT78_DENBC</name>
<evidence type="ECO:0000259" key="4">
    <source>
        <dbReference type="Pfam" id="PF00135"/>
    </source>
</evidence>
<protein>
    <submittedName>
        <fullName evidence="5">Alpha/beta-hydrolase</fullName>
    </submittedName>
</protein>
<dbReference type="InterPro" id="IPR019826">
    <property type="entry name" value="Carboxylesterase_B_AS"/>
</dbReference>
<comment type="similarity">
    <text evidence="1">Belongs to the type-B carboxylesterase/lipase family.</text>
</comment>
<feature type="domain" description="Carboxylesterase type B" evidence="4">
    <location>
        <begin position="607"/>
        <end position="1080"/>
    </location>
</feature>
<dbReference type="InterPro" id="IPR002018">
    <property type="entry name" value="CarbesteraseB"/>
</dbReference>
<dbReference type="InterPro" id="IPR029058">
    <property type="entry name" value="AB_hydrolase_fold"/>
</dbReference>
<dbReference type="PROSITE" id="PS00122">
    <property type="entry name" value="CARBOXYLESTERASE_B_1"/>
    <property type="match status" value="2"/>
</dbReference>
<evidence type="ECO:0000256" key="2">
    <source>
        <dbReference type="ARBA" id="ARBA00022801"/>
    </source>
</evidence>
<gene>
    <name evidence="5" type="ORF">K435DRAFT_961072</name>
</gene>
<dbReference type="AlphaFoldDB" id="A0A4S8MT78"/>
<dbReference type="Proteomes" id="UP000297245">
    <property type="component" value="Unassembled WGS sequence"/>
</dbReference>
<feature type="signal peptide" evidence="3">
    <location>
        <begin position="1"/>
        <end position="19"/>
    </location>
</feature>